<feature type="domain" description="Alcohol dehydrogenase-like C-terminal" evidence="1">
    <location>
        <begin position="60"/>
        <end position="137"/>
    </location>
</feature>
<dbReference type="GO" id="GO:0016491">
    <property type="term" value="F:oxidoreductase activity"/>
    <property type="evidence" value="ECO:0007669"/>
    <property type="project" value="TreeGrafter"/>
</dbReference>
<protein>
    <submittedName>
        <fullName evidence="3">Alcohol dehydrogenase zinc-binding domain-containing protein</fullName>
    </submittedName>
</protein>
<evidence type="ECO:0000313" key="2">
    <source>
        <dbReference type="EMBL" id="GEK29137.1"/>
    </source>
</evidence>
<dbReference type="EMBL" id="JQCB01000001">
    <property type="protein sequence ID" value="KRN97254.1"/>
    <property type="molecule type" value="Genomic_DNA"/>
</dbReference>
<dbReference type="SUPFAM" id="SSF51735">
    <property type="entry name" value="NAD(P)-binding Rossmann-fold domains"/>
    <property type="match status" value="1"/>
</dbReference>
<dbReference type="InterPro" id="IPR051397">
    <property type="entry name" value="Zn-ADH-like_protein"/>
</dbReference>
<evidence type="ECO:0000313" key="3">
    <source>
        <dbReference type="EMBL" id="KRN97254.1"/>
    </source>
</evidence>
<organism evidence="3 4">
    <name type="scientific">Furfurilactobacillus siliginis</name>
    <dbReference type="NCBI Taxonomy" id="348151"/>
    <lineage>
        <taxon>Bacteria</taxon>
        <taxon>Bacillati</taxon>
        <taxon>Bacillota</taxon>
        <taxon>Bacilli</taxon>
        <taxon>Lactobacillales</taxon>
        <taxon>Lactobacillaceae</taxon>
        <taxon>Furfurilactobacillus</taxon>
    </lineage>
</organism>
<proteinExistence type="predicted"/>
<name>A0A0R2LC06_9LACO</name>
<dbReference type="Proteomes" id="UP000321429">
    <property type="component" value="Unassembled WGS sequence"/>
</dbReference>
<dbReference type="PATRIC" id="fig|348151.3.peg.185"/>
<dbReference type="Gene3D" id="3.90.180.10">
    <property type="entry name" value="Medium-chain alcohol dehydrogenases, catalytic domain"/>
    <property type="match status" value="1"/>
</dbReference>
<evidence type="ECO:0000259" key="1">
    <source>
        <dbReference type="Pfam" id="PF00107"/>
    </source>
</evidence>
<gene>
    <name evidence="3" type="ORF">IV55_GL000182</name>
    <name evidence="2" type="ORF">LSI01_14480</name>
</gene>
<reference evidence="2 5" key="2">
    <citation type="submission" date="2019-07" db="EMBL/GenBank/DDBJ databases">
        <title>Whole genome shotgun sequence of Lactobacillus siliginis NBRC 101315.</title>
        <authorList>
            <person name="Hosoyama A."/>
            <person name="Uohara A."/>
            <person name="Ohji S."/>
            <person name="Ichikawa N."/>
        </authorList>
    </citation>
    <scope>NUCLEOTIDE SEQUENCE [LARGE SCALE GENOMIC DNA]</scope>
    <source>
        <strain evidence="2 5">NBRC 101315</strain>
    </source>
</reference>
<dbReference type="RefSeq" id="WP_057808515.1">
    <property type="nucleotide sequence ID" value="NZ_BJUD01000034.1"/>
</dbReference>
<evidence type="ECO:0000313" key="5">
    <source>
        <dbReference type="Proteomes" id="UP000321429"/>
    </source>
</evidence>
<dbReference type="AlphaFoldDB" id="A0A0R2LC06"/>
<dbReference type="PANTHER" id="PTHR43677">
    <property type="entry name" value="SHORT-CHAIN DEHYDROGENASE/REDUCTASE"/>
    <property type="match status" value="1"/>
</dbReference>
<sequence>MAEQTVVSARRFIPLPADVDAAQVAAMMNPAMSSWMALKDRVGDITGKTVLVLGATGAAGQLAVQISKYLGAKTVIAAGRDEAKLAMVRGLGADQTIALTGTDEDVKAAFAAVADVDVVLDYLWGSVAEKALQAILPARHDHSQLLSWVEIGSMSGGDITLPSAYLRSVNLRLLGSGQGSINGKVFATELPKLAQLISAGTFQLAVQTLPFDELSSENWQDASQRYVYVM</sequence>
<dbReference type="STRING" id="348151.IV55_GL000182"/>
<reference evidence="3 4" key="1">
    <citation type="journal article" date="2015" name="Genome Announc.">
        <title>Expanding the biotechnology potential of lactobacilli through comparative genomics of 213 strains and associated genera.</title>
        <authorList>
            <person name="Sun Z."/>
            <person name="Harris H.M."/>
            <person name="McCann A."/>
            <person name="Guo C."/>
            <person name="Argimon S."/>
            <person name="Zhang W."/>
            <person name="Yang X."/>
            <person name="Jeffery I.B."/>
            <person name="Cooney J.C."/>
            <person name="Kagawa T.F."/>
            <person name="Liu W."/>
            <person name="Song Y."/>
            <person name="Salvetti E."/>
            <person name="Wrobel A."/>
            <person name="Rasinkangas P."/>
            <person name="Parkhill J."/>
            <person name="Rea M.C."/>
            <person name="O'Sullivan O."/>
            <person name="Ritari J."/>
            <person name="Douillard F.P."/>
            <person name="Paul Ross R."/>
            <person name="Yang R."/>
            <person name="Briner A.E."/>
            <person name="Felis G.E."/>
            <person name="de Vos W.M."/>
            <person name="Barrangou R."/>
            <person name="Klaenhammer T.R."/>
            <person name="Caufield P.W."/>
            <person name="Cui Y."/>
            <person name="Zhang H."/>
            <person name="O'Toole P.W."/>
        </authorList>
    </citation>
    <scope>NUCLEOTIDE SEQUENCE [LARGE SCALE GENOMIC DNA]</scope>
    <source>
        <strain evidence="3 4">DSM 22696</strain>
    </source>
</reference>
<dbReference type="InterPro" id="IPR013149">
    <property type="entry name" value="ADH-like_C"/>
</dbReference>
<dbReference type="Proteomes" id="UP000051139">
    <property type="component" value="Unassembled WGS sequence"/>
</dbReference>
<comment type="caution">
    <text evidence="3">The sequence shown here is derived from an EMBL/GenBank/DDBJ whole genome shotgun (WGS) entry which is preliminary data.</text>
</comment>
<dbReference type="InterPro" id="IPR036291">
    <property type="entry name" value="NAD(P)-bd_dom_sf"/>
</dbReference>
<accession>A0A0R2LC06</accession>
<evidence type="ECO:0000313" key="4">
    <source>
        <dbReference type="Proteomes" id="UP000051139"/>
    </source>
</evidence>
<dbReference type="Pfam" id="PF00107">
    <property type="entry name" value="ADH_zinc_N"/>
    <property type="match status" value="1"/>
</dbReference>
<dbReference type="PANTHER" id="PTHR43677:SF11">
    <property type="entry name" value="ZINC-CONTAINING ALCOHOL DEHYDROGENASE"/>
    <property type="match status" value="1"/>
</dbReference>
<keyword evidence="4" id="KW-1185">Reference proteome</keyword>
<dbReference type="EMBL" id="BJUD01000034">
    <property type="protein sequence ID" value="GEK29137.1"/>
    <property type="molecule type" value="Genomic_DNA"/>
</dbReference>